<dbReference type="EMBL" id="NAJO01000039">
    <property type="protein sequence ID" value="OQN99654.1"/>
    <property type="molecule type" value="Genomic_DNA"/>
</dbReference>
<evidence type="ECO:0000313" key="2">
    <source>
        <dbReference type="EMBL" id="OQN99654.1"/>
    </source>
</evidence>
<feature type="region of interest" description="Disordered" evidence="1">
    <location>
        <begin position="163"/>
        <end position="182"/>
    </location>
</feature>
<dbReference type="AlphaFoldDB" id="A0A1V8SKG2"/>
<dbReference type="SUPFAM" id="SSF57997">
    <property type="entry name" value="Tropomyosin"/>
    <property type="match status" value="1"/>
</dbReference>
<feature type="compositionally biased region" description="Polar residues" evidence="1">
    <location>
        <begin position="333"/>
        <end position="342"/>
    </location>
</feature>
<proteinExistence type="predicted"/>
<feature type="compositionally biased region" description="Basic and acidic residues" evidence="1">
    <location>
        <begin position="163"/>
        <end position="172"/>
    </location>
</feature>
<gene>
    <name evidence="2" type="ORF">B0A48_14796</name>
</gene>
<feature type="compositionally biased region" description="Basic and acidic residues" evidence="1">
    <location>
        <begin position="1"/>
        <end position="20"/>
    </location>
</feature>
<feature type="region of interest" description="Disordered" evidence="1">
    <location>
        <begin position="321"/>
        <end position="344"/>
    </location>
</feature>
<feature type="compositionally biased region" description="Polar residues" evidence="1">
    <location>
        <begin position="173"/>
        <end position="182"/>
    </location>
</feature>
<feature type="region of interest" description="Disordered" evidence="1">
    <location>
        <begin position="1"/>
        <end position="47"/>
    </location>
</feature>
<feature type="compositionally biased region" description="Basic and acidic residues" evidence="1">
    <location>
        <begin position="267"/>
        <end position="277"/>
    </location>
</feature>
<sequence>MEKLKSTREAMISSRDEADRQRRKLAKQNPALAADFDKTREAQSDRVRQVDDQIKKLEGLQEETMTTARSDLRALAELNPKEDTSVRTDVMSRDFVPRQEHDKLKEELSEQGTLLRELQASVAAMQKAPRLDNRVEQLETASKAYQNGMQQIHDLKQSHDELRQQKNAHESDLQAQDSRLTTSDGRIKSLELRLPKVEDKVDAVSRTLDSEVLEQGKPSVVKRLKKYDIMLNNIDPYVKRLQNEKGCALKRMESLEQSRMVIKSTVDDMKKQVEQKDTPTPADPKVDQRIGTLEMRMQGAANKATTDGQAIHSKLAEHGANIKEPLERPASVPATSSGTNHSIDAGLTNAELSASLARLETSVSIHDQQLSDIEQEADKRDDMMGESIKTELGALITKLDAVRQELMDKVLETIGNGSVLEIRVKALETEQRTIVASAESTTKATSGLHQFRPMASASPGPMVNGFHSPPVNGSASGQSGTAHLNQQVMDQVAAYHAMVTSVKQRMDNMTSDQMVDKMVARMMQLHPPPSAELETTVRQLVAGDKSTTTRVAVLEGQIEAANVIADAAKRTADTTAKDLAGLLTRVNQSDKSVAEVSKKVEGCVTYTQKANDLNEAVAKQAMDVSKRVQEDYVLLAVKVDTVQEAAVEAQALNDVLTKEFHKITESLLRAETKAGELTKRR</sequence>
<dbReference type="InParanoid" id="A0A1V8SKG2"/>
<reference evidence="3" key="1">
    <citation type="submission" date="2017-03" db="EMBL/GenBank/DDBJ databases">
        <title>Genomes of endolithic fungi from Antarctica.</title>
        <authorList>
            <person name="Coleine C."/>
            <person name="Masonjones S."/>
            <person name="Stajich J.E."/>
        </authorList>
    </citation>
    <scope>NUCLEOTIDE SEQUENCE [LARGE SCALE GENOMIC DNA]</scope>
    <source>
        <strain evidence="3">CCFEE 5527</strain>
    </source>
</reference>
<feature type="region of interest" description="Disordered" evidence="1">
    <location>
        <begin position="267"/>
        <end position="286"/>
    </location>
</feature>
<accession>A0A1V8SKG2</accession>
<protein>
    <submittedName>
        <fullName evidence="2">Uncharacterized protein</fullName>
    </submittedName>
</protein>
<feature type="compositionally biased region" description="Basic and acidic residues" evidence="1">
    <location>
        <begin position="35"/>
        <end position="47"/>
    </location>
</feature>
<organism evidence="2 3">
    <name type="scientific">Cryoendolithus antarcticus</name>
    <dbReference type="NCBI Taxonomy" id="1507870"/>
    <lineage>
        <taxon>Eukaryota</taxon>
        <taxon>Fungi</taxon>
        <taxon>Dikarya</taxon>
        <taxon>Ascomycota</taxon>
        <taxon>Pezizomycotina</taxon>
        <taxon>Dothideomycetes</taxon>
        <taxon>Dothideomycetidae</taxon>
        <taxon>Cladosporiales</taxon>
        <taxon>Cladosporiaceae</taxon>
        <taxon>Cryoendolithus</taxon>
    </lineage>
</organism>
<dbReference type="Proteomes" id="UP000192596">
    <property type="component" value="Unassembled WGS sequence"/>
</dbReference>
<keyword evidence="3" id="KW-1185">Reference proteome</keyword>
<evidence type="ECO:0000313" key="3">
    <source>
        <dbReference type="Proteomes" id="UP000192596"/>
    </source>
</evidence>
<comment type="caution">
    <text evidence="2">The sequence shown here is derived from an EMBL/GenBank/DDBJ whole genome shotgun (WGS) entry which is preliminary data.</text>
</comment>
<name>A0A1V8SKG2_9PEZI</name>
<evidence type="ECO:0000256" key="1">
    <source>
        <dbReference type="SAM" id="MobiDB-lite"/>
    </source>
</evidence>